<comment type="caution">
    <text evidence="3">The sequence shown here is derived from an EMBL/GenBank/DDBJ whole genome shotgun (WGS) entry which is preliminary data.</text>
</comment>
<dbReference type="OrthoDB" id="4323652at2"/>
<protein>
    <submittedName>
        <fullName evidence="3">DUF397 domain-containing protein</fullName>
    </submittedName>
</protein>
<organism evidence="3 4">
    <name type="scientific">Streptomyces benahoarensis</name>
    <dbReference type="NCBI Taxonomy" id="2595054"/>
    <lineage>
        <taxon>Bacteria</taxon>
        <taxon>Bacillati</taxon>
        <taxon>Actinomycetota</taxon>
        <taxon>Actinomycetes</taxon>
        <taxon>Kitasatosporales</taxon>
        <taxon>Streptomycetaceae</taxon>
        <taxon>Streptomyces</taxon>
    </lineage>
</organism>
<evidence type="ECO:0000256" key="1">
    <source>
        <dbReference type="SAM" id="MobiDB-lite"/>
    </source>
</evidence>
<dbReference type="Proteomes" id="UP000320888">
    <property type="component" value="Unassembled WGS sequence"/>
</dbReference>
<keyword evidence="4" id="KW-1185">Reference proteome</keyword>
<dbReference type="EMBL" id="VKLS01000560">
    <property type="protein sequence ID" value="TSB25866.1"/>
    <property type="molecule type" value="Genomic_DNA"/>
</dbReference>
<gene>
    <name evidence="3" type="ORF">FNZ23_26885</name>
</gene>
<dbReference type="Pfam" id="PF04149">
    <property type="entry name" value="DUF397"/>
    <property type="match status" value="1"/>
</dbReference>
<evidence type="ECO:0000313" key="3">
    <source>
        <dbReference type="EMBL" id="TSB25866.1"/>
    </source>
</evidence>
<feature type="compositionally biased region" description="Polar residues" evidence="1">
    <location>
        <begin position="1"/>
        <end position="17"/>
    </location>
</feature>
<sequence>MVSSTPNWHKSSYSSGGANDCVEVATNTPRVLVRDTKLSASPVIDASPAAWVSLVEFAKRSNS</sequence>
<evidence type="ECO:0000313" key="4">
    <source>
        <dbReference type="Proteomes" id="UP000320888"/>
    </source>
</evidence>
<proteinExistence type="predicted"/>
<accession>A0A553Y9I0</accession>
<evidence type="ECO:0000259" key="2">
    <source>
        <dbReference type="Pfam" id="PF04149"/>
    </source>
</evidence>
<reference evidence="3 4" key="1">
    <citation type="submission" date="2019-07" db="EMBL/GenBank/DDBJ databases">
        <title>Draft genome for Streptomyces benahoarensis MZ03-48.</title>
        <authorList>
            <person name="Gonzalez-Pimentel J.L."/>
        </authorList>
    </citation>
    <scope>NUCLEOTIDE SEQUENCE [LARGE SCALE GENOMIC DNA]</scope>
    <source>
        <strain evidence="3 4">MZ03-48</strain>
    </source>
</reference>
<dbReference type="AlphaFoldDB" id="A0A553Y9I0"/>
<name>A0A553Y9I0_9ACTN</name>
<feature type="region of interest" description="Disordered" evidence="1">
    <location>
        <begin position="1"/>
        <end position="20"/>
    </location>
</feature>
<dbReference type="InterPro" id="IPR007278">
    <property type="entry name" value="DUF397"/>
</dbReference>
<feature type="domain" description="DUF397" evidence="2">
    <location>
        <begin position="7"/>
        <end position="59"/>
    </location>
</feature>